<feature type="transmembrane region" description="Helical" evidence="11">
    <location>
        <begin position="61"/>
        <end position="80"/>
    </location>
</feature>
<evidence type="ECO:0000256" key="4">
    <source>
        <dbReference type="ARBA" id="ARBA00022617"/>
    </source>
</evidence>
<dbReference type="InterPro" id="IPR045150">
    <property type="entry name" value="CYB561D1/2"/>
</dbReference>
<sequence length="273" mass="31330">MEIKQETASLPLVASLVFLFLPFTRSLALEEINQAKGHKSVNHNIHKLSSKMSFDITLHGLLLWASMGFLTPIGILIIRISNKGYSRRKFKILFYFHIILQILSVLLATAGAVMSIKSFENTFHNSHQRLGLALYGAIWVQAFIGFFRPKRGVKGRGKWYFIHWMLGTFVSLIGTINIYTGLQAYHERTLKSVTLWNILYTAEVSFMAFLYLFQDKWEYMQKQRVIIGNNEMITPANQPNPPLQLDTKNELVPIPCTKRNALKNHFLNDDPSP</sequence>
<evidence type="ECO:0000256" key="10">
    <source>
        <dbReference type="ARBA" id="ARBA00023136"/>
    </source>
</evidence>
<evidence type="ECO:0000313" key="13">
    <source>
        <dbReference type="EMBL" id="KAK6917202.1"/>
    </source>
</evidence>
<evidence type="ECO:0000256" key="11">
    <source>
        <dbReference type="SAM" id="Phobius"/>
    </source>
</evidence>
<dbReference type="CDD" id="cd08760">
    <property type="entry name" value="Cyt_b561_FRRS1_like"/>
    <property type="match status" value="1"/>
</dbReference>
<reference evidence="13 14" key="1">
    <citation type="submission" date="2023-12" db="EMBL/GenBank/DDBJ databases">
        <title>A high-quality genome assembly for Dillenia turbinata (Dilleniales).</title>
        <authorList>
            <person name="Chanderbali A."/>
        </authorList>
    </citation>
    <scope>NUCLEOTIDE SEQUENCE [LARGE SCALE GENOMIC DNA]</scope>
    <source>
        <strain evidence="13">LSX21</strain>
        <tissue evidence="13">Leaf</tissue>
    </source>
</reference>
<dbReference type="GO" id="GO:0016020">
    <property type="term" value="C:membrane"/>
    <property type="evidence" value="ECO:0007669"/>
    <property type="project" value="UniProtKB-SubCell"/>
</dbReference>
<accession>A0AAN8UXC9</accession>
<dbReference type="GO" id="GO:0020037">
    <property type="term" value="F:heme binding"/>
    <property type="evidence" value="ECO:0007669"/>
    <property type="project" value="TreeGrafter"/>
</dbReference>
<evidence type="ECO:0000313" key="14">
    <source>
        <dbReference type="Proteomes" id="UP001370490"/>
    </source>
</evidence>
<evidence type="ECO:0000256" key="9">
    <source>
        <dbReference type="ARBA" id="ARBA00023004"/>
    </source>
</evidence>
<gene>
    <name evidence="13" type="ORF">RJ641_017953</name>
</gene>
<feature type="domain" description="Cytochrome b561" evidence="12">
    <location>
        <begin position="20"/>
        <end position="221"/>
    </location>
</feature>
<feature type="transmembrane region" description="Helical" evidence="11">
    <location>
        <begin position="194"/>
        <end position="213"/>
    </location>
</feature>
<feature type="transmembrane region" description="Helical" evidence="11">
    <location>
        <begin position="159"/>
        <end position="182"/>
    </location>
</feature>
<protein>
    <submittedName>
        <fullName evidence="13">Cytochrome b561/ferric reductase transmembrane</fullName>
    </submittedName>
</protein>
<keyword evidence="14" id="KW-1185">Reference proteome</keyword>
<evidence type="ECO:0000256" key="5">
    <source>
        <dbReference type="ARBA" id="ARBA00022692"/>
    </source>
</evidence>
<dbReference type="PROSITE" id="PS50939">
    <property type="entry name" value="CYTOCHROME_B561"/>
    <property type="match status" value="1"/>
</dbReference>
<evidence type="ECO:0000256" key="1">
    <source>
        <dbReference type="ARBA" id="ARBA00001970"/>
    </source>
</evidence>
<dbReference type="Pfam" id="PF03188">
    <property type="entry name" value="Cytochrom_B561"/>
    <property type="match status" value="1"/>
</dbReference>
<name>A0AAN8UXC9_9MAGN</name>
<keyword evidence="4" id="KW-0349">Heme</keyword>
<evidence type="ECO:0000256" key="7">
    <source>
        <dbReference type="ARBA" id="ARBA00022982"/>
    </source>
</evidence>
<dbReference type="PANTHER" id="PTHR15422">
    <property type="entry name" value="OS05G0565100 PROTEIN"/>
    <property type="match status" value="1"/>
</dbReference>
<keyword evidence="5 11" id="KW-0812">Transmembrane</keyword>
<keyword evidence="3" id="KW-0813">Transport</keyword>
<feature type="transmembrane region" description="Helical" evidence="11">
    <location>
        <begin position="128"/>
        <end position="147"/>
    </location>
</feature>
<dbReference type="AlphaFoldDB" id="A0AAN8UXC9"/>
<comment type="caution">
    <text evidence="13">The sequence shown here is derived from an EMBL/GenBank/DDBJ whole genome shotgun (WGS) entry which is preliminary data.</text>
</comment>
<evidence type="ECO:0000256" key="3">
    <source>
        <dbReference type="ARBA" id="ARBA00022448"/>
    </source>
</evidence>
<dbReference type="InterPro" id="IPR006593">
    <property type="entry name" value="Cyt_b561/ferric_Rdtase_TM"/>
</dbReference>
<comment type="cofactor">
    <cofactor evidence="1">
        <name>heme b</name>
        <dbReference type="ChEBI" id="CHEBI:60344"/>
    </cofactor>
</comment>
<keyword evidence="10 11" id="KW-0472">Membrane</keyword>
<proteinExistence type="predicted"/>
<keyword evidence="9" id="KW-0408">Iron</keyword>
<dbReference type="PANTHER" id="PTHR15422:SF24">
    <property type="entry name" value="DOMON RELATED DOMAIN-CONTAINING PROTEIN"/>
    <property type="match status" value="1"/>
</dbReference>
<evidence type="ECO:0000256" key="6">
    <source>
        <dbReference type="ARBA" id="ARBA00022723"/>
    </source>
</evidence>
<keyword evidence="7" id="KW-0249">Electron transport</keyword>
<evidence type="ECO:0000256" key="8">
    <source>
        <dbReference type="ARBA" id="ARBA00022989"/>
    </source>
</evidence>
<keyword evidence="8 11" id="KW-1133">Transmembrane helix</keyword>
<evidence type="ECO:0000256" key="2">
    <source>
        <dbReference type="ARBA" id="ARBA00004141"/>
    </source>
</evidence>
<dbReference type="GO" id="GO:0046872">
    <property type="term" value="F:metal ion binding"/>
    <property type="evidence" value="ECO:0007669"/>
    <property type="project" value="UniProtKB-KW"/>
</dbReference>
<dbReference type="EMBL" id="JBAMMX010000023">
    <property type="protein sequence ID" value="KAK6917202.1"/>
    <property type="molecule type" value="Genomic_DNA"/>
</dbReference>
<dbReference type="SMART" id="SM00665">
    <property type="entry name" value="B561"/>
    <property type="match status" value="1"/>
</dbReference>
<comment type="subcellular location">
    <subcellularLocation>
        <location evidence="2">Membrane</location>
        <topology evidence="2">Multi-pass membrane protein</topology>
    </subcellularLocation>
</comment>
<organism evidence="13 14">
    <name type="scientific">Dillenia turbinata</name>
    <dbReference type="NCBI Taxonomy" id="194707"/>
    <lineage>
        <taxon>Eukaryota</taxon>
        <taxon>Viridiplantae</taxon>
        <taxon>Streptophyta</taxon>
        <taxon>Embryophyta</taxon>
        <taxon>Tracheophyta</taxon>
        <taxon>Spermatophyta</taxon>
        <taxon>Magnoliopsida</taxon>
        <taxon>eudicotyledons</taxon>
        <taxon>Gunneridae</taxon>
        <taxon>Pentapetalae</taxon>
        <taxon>Dilleniales</taxon>
        <taxon>Dilleniaceae</taxon>
        <taxon>Dillenia</taxon>
    </lineage>
</organism>
<dbReference type="GO" id="GO:0140575">
    <property type="term" value="F:transmembrane monodehydroascorbate reductase activity"/>
    <property type="evidence" value="ECO:0007669"/>
    <property type="project" value="InterPro"/>
</dbReference>
<evidence type="ECO:0000259" key="12">
    <source>
        <dbReference type="PROSITE" id="PS50939"/>
    </source>
</evidence>
<keyword evidence="6" id="KW-0479">Metal-binding</keyword>
<dbReference type="Gene3D" id="1.20.120.1770">
    <property type="match status" value="1"/>
</dbReference>
<dbReference type="Proteomes" id="UP001370490">
    <property type="component" value="Unassembled WGS sequence"/>
</dbReference>
<feature type="transmembrane region" description="Helical" evidence="11">
    <location>
        <begin position="92"/>
        <end position="116"/>
    </location>
</feature>